<evidence type="ECO:0000313" key="3">
    <source>
        <dbReference type="Proteomes" id="UP001500457"/>
    </source>
</evidence>
<feature type="compositionally biased region" description="Basic and acidic residues" evidence="1">
    <location>
        <begin position="59"/>
        <end position="71"/>
    </location>
</feature>
<feature type="compositionally biased region" description="Low complexity" evidence="1">
    <location>
        <begin position="72"/>
        <end position="91"/>
    </location>
</feature>
<gene>
    <name evidence="2" type="ORF">GCM10023203_61170</name>
</gene>
<name>A0ABP9FCE0_9PSEU</name>
<organism evidence="2 3">
    <name type="scientific">Actinomycetospora straminea</name>
    <dbReference type="NCBI Taxonomy" id="663607"/>
    <lineage>
        <taxon>Bacteria</taxon>
        <taxon>Bacillati</taxon>
        <taxon>Actinomycetota</taxon>
        <taxon>Actinomycetes</taxon>
        <taxon>Pseudonocardiales</taxon>
        <taxon>Pseudonocardiaceae</taxon>
        <taxon>Actinomycetospora</taxon>
    </lineage>
</organism>
<dbReference type="Proteomes" id="UP001500457">
    <property type="component" value="Unassembled WGS sequence"/>
</dbReference>
<protein>
    <submittedName>
        <fullName evidence="2">Uncharacterized protein</fullName>
    </submittedName>
</protein>
<dbReference type="EMBL" id="BAABHQ010000044">
    <property type="protein sequence ID" value="GAA4898342.1"/>
    <property type="molecule type" value="Genomic_DNA"/>
</dbReference>
<feature type="compositionally biased region" description="Basic and acidic residues" evidence="1">
    <location>
        <begin position="121"/>
        <end position="132"/>
    </location>
</feature>
<accession>A0ABP9FCE0</accession>
<evidence type="ECO:0000256" key="1">
    <source>
        <dbReference type="SAM" id="MobiDB-lite"/>
    </source>
</evidence>
<sequence length="141" mass="15257">MVTDVMPTPTRPGNDTRCGAARDVPQAGEPCRHAGTGRDDVSLVPGPHVGLEDEDVEADDHSDGGLDELRSTVRSRTTATISTAEAISRMRGPPRPRFGPFPWSHCTPPHREQQPDPGEEDTGHDGHHRPGEHPPTSPRRA</sequence>
<comment type="caution">
    <text evidence="2">The sequence shown here is derived from an EMBL/GenBank/DDBJ whole genome shotgun (WGS) entry which is preliminary data.</text>
</comment>
<evidence type="ECO:0000313" key="2">
    <source>
        <dbReference type="EMBL" id="GAA4898342.1"/>
    </source>
</evidence>
<dbReference type="RefSeq" id="WP_274235312.1">
    <property type="nucleotide sequence ID" value="NZ_BAABHQ010000044.1"/>
</dbReference>
<feature type="compositionally biased region" description="Basic and acidic residues" evidence="1">
    <location>
        <begin position="30"/>
        <end position="41"/>
    </location>
</feature>
<feature type="region of interest" description="Disordered" evidence="1">
    <location>
        <begin position="1"/>
        <end position="141"/>
    </location>
</feature>
<proteinExistence type="predicted"/>
<keyword evidence="3" id="KW-1185">Reference proteome</keyword>
<reference evidence="3" key="1">
    <citation type="journal article" date="2019" name="Int. J. Syst. Evol. Microbiol.">
        <title>The Global Catalogue of Microorganisms (GCM) 10K type strain sequencing project: providing services to taxonomists for standard genome sequencing and annotation.</title>
        <authorList>
            <consortium name="The Broad Institute Genomics Platform"/>
            <consortium name="The Broad Institute Genome Sequencing Center for Infectious Disease"/>
            <person name="Wu L."/>
            <person name="Ma J."/>
        </authorList>
    </citation>
    <scope>NUCLEOTIDE SEQUENCE [LARGE SCALE GENOMIC DNA]</scope>
    <source>
        <strain evidence="3">JCM 17983</strain>
    </source>
</reference>